<dbReference type="SUPFAM" id="SSF48452">
    <property type="entry name" value="TPR-like"/>
    <property type="match status" value="1"/>
</dbReference>
<feature type="transmembrane region" description="Helical" evidence="1">
    <location>
        <begin position="33"/>
        <end position="52"/>
    </location>
</feature>
<keyword evidence="1" id="KW-0812">Transmembrane</keyword>
<evidence type="ECO:0000313" key="2">
    <source>
        <dbReference type="EMBL" id="MBU2691690.1"/>
    </source>
</evidence>
<keyword evidence="1" id="KW-0472">Membrane</keyword>
<dbReference type="AlphaFoldDB" id="A0A948W703"/>
<proteinExistence type="predicted"/>
<evidence type="ECO:0000313" key="3">
    <source>
        <dbReference type="Proteomes" id="UP000777784"/>
    </source>
</evidence>
<evidence type="ECO:0000256" key="1">
    <source>
        <dbReference type="SAM" id="Phobius"/>
    </source>
</evidence>
<accession>A0A948W703</accession>
<comment type="caution">
    <text evidence="2">The sequence shown here is derived from an EMBL/GenBank/DDBJ whole genome shotgun (WGS) entry which is preliminary data.</text>
</comment>
<name>A0A948W703_UNCEI</name>
<dbReference type="Gene3D" id="1.25.40.10">
    <property type="entry name" value="Tetratricopeptide repeat domain"/>
    <property type="match status" value="1"/>
</dbReference>
<dbReference type="InterPro" id="IPR011990">
    <property type="entry name" value="TPR-like_helical_dom_sf"/>
</dbReference>
<keyword evidence="1" id="KW-1133">Transmembrane helix</keyword>
<dbReference type="Proteomes" id="UP000777784">
    <property type="component" value="Unassembled WGS sequence"/>
</dbReference>
<sequence length="224" mass="24447">MTPPRMTKQELREDPVMDVIQKGLSFGRDYGRWLALGVGAIVVIAVVVLLIVHGRRVAEINAGAELVQSRAEVATGQWGRARTGLESIISQYGQTQAAGEAYTLLGDVELALQNPEGARVAFEEALSRVEDPTLKAGIRKGLASTYEALGQKMEASRIYEEIVGEEVSDNALTNLMNAGRTARETGDLTRALTLYKRAETMAEKISRNRVAEIQMTIAEIEAKM</sequence>
<protein>
    <submittedName>
        <fullName evidence="2">Tetratricopeptide repeat protein</fullName>
    </submittedName>
</protein>
<organism evidence="2 3">
    <name type="scientific">Eiseniibacteriota bacterium</name>
    <dbReference type="NCBI Taxonomy" id="2212470"/>
    <lineage>
        <taxon>Bacteria</taxon>
        <taxon>Candidatus Eiseniibacteriota</taxon>
    </lineage>
</organism>
<dbReference type="Pfam" id="PF13432">
    <property type="entry name" value="TPR_16"/>
    <property type="match status" value="1"/>
</dbReference>
<gene>
    <name evidence="2" type="ORF">KJ970_12255</name>
</gene>
<dbReference type="EMBL" id="JAHJDP010000072">
    <property type="protein sequence ID" value="MBU2691690.1"/>
    <property type="molecule type" value="Genomic_DNA"/>
</dbReference>
<reference evidence="2" key="1">
    <citation type="submission" date="2021-05" db="EMBL/GenBank/DDBJ databases">
        <title>Energy efficiency and biological interactions define the core microbiome of deep oligotrophic groundwater.</title>
        <authorList>
            <person name="Mehrshad M."/>
            <person name="Lopez-Fernandez M."/>
            <person name="Bell E."/>
            <person name="Bernier-Latmani R."/>
            <person name="Bertilsson S."/>
            <person name="Dopson M."/>
        </authorList>
    </citation>
    <scope>NUCLEOTIDE SEQUENCE</scope>
    <source>
        <strain evidence="2">Modern_marine.mb.64</strain>
    </source>
</reference>